<feature type="transmembrane region" description="Helical" evidence="1">
    <location>
        <begin position="118"/>
        <end position="136"/>
    </location>
</feature>
<sequence length="289" mass="30503">MGLAIAAAAVWAMAPVLYRRSVEKVSYTALGAIRCIGYVLSATVYALATKGAAAFIPPQPHTLTLLWASSVAWLVVGDLCYFGALHKLGVSIGVPVTSSFPVVAVIMSHFVINEPLGANIILSVLLTLGGLFLLNRKDGDNSDSPRELKGGLILAAATMFCWSIGVVSNKILIGRLDIPTLELWRSIGVTVGSIGAFLIKNPKELRSLGMLKGRDVLEMSVAGAMGLTIGNLLFSYSLNYISVALATCLACARPFLAALFATLVLRERLTRKVALGITLVVAGVTVMSL</sequence>
<feature type="transmembrane region" description="Helical" evidence="1">
    <location>
        <begin position="65"/>
        <end position="85"/>
    </location>
</feature>
<dbReference type="SUPFAM" id="SSF103481">
    <property type="entry name" value="Multidrug resistance efflux transporter EmrE"/>
    <property type="match status" value="2"/>
</dbReference>
<feature type="transmembrane region" description="Helical" evidence="1">
    <location>
        <begin position="183"/>
        <end position="199"/>
    </location>
</feature>
<feature type="transmembrane region" description="Helical" evidence="1">
    <location>
        <begin position="92"/>
        <end position="112"/>
    </location>
</feature>
<keyword evidence="1" id="KW-0472">Membrane</keyword>
<evidence type="ECO:0000256" key="1">
    <source>
        <dbReference type="SAM" id="Phobius"/>
    </source>
</evidence>
<accession>H0UN95</accession>
<organism evidence="3 4">
    <name type="scientific">Thermanaerovibrio velox DSM 12556</name>
    <dbReference type="NCBI Taxonomy" id="926567"/>
    <lineage>
        <taxon>Bacteria</taxon>
        <taxon>Thermotogati</taxon>
        <taxon>Synergistota</taxon>
        <taxon>Synergistia</taxon>
        <taxon>Synergistales</taxon>
        <taxon>Synergistaceae</taxon>
        <taxon>Thermanaerovibrio</taxon>
    </lineage>
</organism>
<evidence type="ECO:0000313" key="3">
    <source>
        <dbReference type="EMBL" id="EHM10380.1"/>
    </source>
</evidence>
<keyword evidence="1" id="KW-1133">Transmembrane helix</keyword>
<reference evidence="3 4" key="1">
    <citation type="submission" date="2011-10" db="EMBL/GenBank/DDBJ databases">
        <title>The Noncontiguous Finished genome of Thermanaerovibrio velox DSM 12556.</title>
        <authorList>
            <consortium name="US DOE Joint Genome Institute (JGI-PGF)"/>
            <person name="Lucas S."/>
            <person name="Copeland A."/>
            <person name="Lapidus A."/>
            <person name="Glavina del Rio T."/>
            <person name="Dalin E."/>
            <person name="Tice H."/>
            <person name="Bruce D."/>
            <person name="Goodwin L."/>
            <person name="Pitluck S."/>
            <person name="Peters L."/>
            <person name="Mikhailova N."/>
            <person name="Teshima H."/>
            <person name="Kyrpides N."/>
            <person name="Mavromatis K."/>
            <person name="Ivanova N."/>
            <person name="Markowitz V."/>
            <person name="Cheng J.-F."/>
            <person name="Hugenholtz P."/>
            <person name="Woyke T."/>
            <person name="Wu D."/>
            <person name="Spring S."/>
            <person name="Brambilla E.-M."/>
            <person name="Klenk H.-P."/>
            <person name="Eisen J.A."/>
        </authorList>
    </citation>
    <scope>NUCLEOTIDE SEQUENCE [LARGE SCALE GENOMIC DNA]</scope>
    <source>
        <strain evidence="3 4">DSM 12556</strain>
    </source>
</reference>
<feature type="domain" description="EamA" evidence="2">
    <location>
        <begin position="3"/>
        <end position="135"/>
    </location>
</feature>
<gene>
    <name evidence="3" type="ORF">TheveDRAFT_1260</name>
</gene>
<dbReference type="eggNOG" id="COG0697">
    <property type="taxonomic scope" value="Bacteria"/>
</dbReference>
<dbReference type="EMBL" id="CM001377">
    <property type="protein sequence ID" value="EHM10380.1"/>
    <property type="molecule type" value="Genomic_DNA"/>
</dbReference>
<name>H0UN95_9BACT</name>
<keyword evidence="4" id="KW-1185">Reference proteome</keyword>
<proteinExistence type="predicted"/>
<keyword evidence="1" id="KW-0812">Transmembrane</keyword>
<dbReference type="HOGENOM" id="CLU_082650_0_0_0"/>
<dbReference type="GO" id="GO:0016020">
    <property type="term" value="C:membrane"/>
    <property type="evidence" value="ECO:0007669"/>
    <property type="project" value="InterPro"/>
</dbReference>
<evidence type="ECO:0000313" key="4">
    <source>
        <dbReference type="Proteomes" id="UP000005730"/>
    </source>
</evidence>
<protein>
    <submittedName>
        <fullName evidence="3">Putative glucose uptake permease</fullName>
    </submittedName>
</protein>
<dbReference type="InterPro" id="IPR000620">
    <property type="entry name" value="EamA_dom"/>
</dbReference>
<feature type="transmembrane region" description="Helical" evidence="1">
    <location>
        <begin position="244"/>
        <end position="265"/>
    </location>
</feature>
<feature type="transmembrane region" description="Helical" evidence="1">
    <location>
        <begin position="219"/>
        <end position="238"/>
    </location>
</feature>
<dbReference type="STRING" id="926567.TheveDRAFT_1260"/>
<dbReference type="PANTHER" id="PTHR22911">
    <property type="entry name" value="ACYL-MALONYL CONDENSING ENZYME-RELATED"/>
    <property type="match status" value="1"/>
</dbReference>
<feature type="transmembrane region" description="Helical" evidence="1">
    <location>
        <begin position="148"/>
        <end position="171"/>
    </location>
</feature>
<dbReference type="Pfam" id="PF00892">
    <property type="entry name" value="EamA"/>
    <property type="match status" value="2"/>
</dbReference>
<dbReference type="Proteomes" id="UP000005730">
    <property type="component" value="Chromosome"/>
</dbReference>
<dbReference type="AlphaFoldDB" id="H0UN95"/>
<dbReference type="InterPro" id="IPR037185">
    <property type="entry name" value="EmrE-like"/>
</dbReference>
<evidence type="ECO:0000259" key="2">
    <source>
        <dbReference type="Pfam" id="PF00892"/>
    </source>
</evidence>
<dbReference type="PANTHER" id="PTHR22911:SF137">
    <property type="entry name" value="SOLUTE CARRIER FAMILY 35 MEMBER G2-RELATED"/>
    <property type="match status" value="1"/>
</dbReference>
<feature type="domain" description="EamA" evidence="2">
    <location>
        <begin position="151"/>
        <end position="288"/>
    </location>
</feature>
<dbReference type="Gene3D" id="1.10.3730.20">
    <property type="match status" value="2"/>
</dbReference>